<name>A0ABU6VRA3_9FABA</name>
<dbReference type="EMBL" id="JASCZI010152458">
    <property type="protein sequence ID" value="MED6176161.1"/>
    <property type="molecule type" value="Genomic_DNA"/>
</dbReference>
<dbReference type="Proteomes" id="UP001341840">
    <property type="component" value="Unassembled WGS sequence"/>
</dbReference>
<sequence>MEMGAKATDGKDVERGVDKFSKLVSDGQAINIIDSSKISVETGVDNRQNCSSGSHRSYTYASRRLFTYLVPSLWMRAQGVA</sequence>
<evidence type="ECO:0000313" key="1">
    <source>
        <dbReference type="EMBL" id="MED6176161.1"/>
    </source>
</evidence>
<organism evidence="1 2">
    <name type="scientific">Stylosanthes scabra</name>
    <dbReference type="NCBI Taxonomy" id="79078"/>
    <lineage>
        <taxon>Eukaryota</taxon>
        <taxon>Viridiplantae</taxon>
        <taxon>Streptophyta</taxon>
        <taxon>Embryophyta</taxon>
        <taxon>Tracheophyta</taxon>
        <taxon>Spermatophyta</taxon>
        <taxon>Magnoliopsida</taxon>
        <taxon>eudicotyledons</taxon>
        <taxon>Gunneridae</taxon>
        <taxon>Pentapetalae</taxon>
        <taxon>rosids</taxon>
        <taxon>fabids</taxon>
        <taxon>Fabales</taxon>
        <taxon>Fabaceae</taxon>
        <taxon>Papilionoideae</taxon>
        <taxon>50 kb inversion clade</taxon>
        <taxon>dalbergioids sensu lato</taxon>
        <taxon>Dalbergieae</taxon>
        <taxon>Pterocarpus clade</taxon>
        <taxon>Stylosanthes</taxon>
    </lineage>
</organism>
<keyword evidence="2" id="KW-1185">Reference proteome</keyword>
<evidence type="ECO:0000313" key="2">
    <source>
        <dbReference type="Proteomes" id="UP001341840"/>
    </source>
</evidence>
<gene>
    <name evidence="1" type="ORF">PIB30_085414</name>
</gene>
<proteinExistence type="predicted"/>
<accession>A0ABU6VRA3</accession>
<protein>
    <submittedName>
        <fullName evidence="1">Uncharacterized protein</fullName>
    </submittedName>
</protein>
<reference evidence="1 2" key="1">
    <citation type="journal article" date="2023" name="Plants (Basel)">
        <title>Bridging the Gap: Combining Genomics and Transcriptomics Approaches to Understand Stylosanthes scabra, an Orphan Legume from the Brazilian Caatinga.</title>
        <authorList>
            <person name="Ferreira-Neto J.R.C."/>
            <person name="da Silva M.D."/>
            <person name="Binneck E."/>
            <person name="de Melo N.F."/>
            <person name="da Silva R.H."/>
            <person name="de Melo A.L.T.M."/>
            <person name="Pandolfi V."/>
            <person name="Bustamante F.O."/>
            <person name="Brasileiro-Vidal A.C."/>
            <person name="Benko-Iseppon A.M."/>
        </authorList>
    </citation>
    <scope>NUCLEOTIDE SEQUENCE [LARGE SCALE GENOMIC DNA]</scope>
    <source>
        <tissue evidence="1">Leaves</tissue>
    </source>
</reference>
<comment type="caution">
    <text evidence="1">The sequence shown here is derived from an EMBL/GenBank/DDBJ whole genome shotgun (WGS) entry which is preliminary data.</text>
</comment>